<feature type="domain" description="Trafficking protein particle complex subunit 13 C-terminal" evidence="3">
    <location>
        <begin position="326"/>
        <end position="414"/>
    </location>
</feature>
<feature type="domain" description="Trafficking protein particle complex subunit 13 N-terminal" evidence="2">
    <location>
        <begin position="13"/>
        <end position="181"/>
    </location>
</feature>
<dbReference type="Pfam" id="PF23647">
    <property type="entry name" value="TRAPPC13_M"/>
    <property type="match status" value="1"/>
</dbReference>
<evidence type="ECO:0000259" key="3">
    <source>
        <dbReference type="Pfam" id="PF23643"/>
    </source>
</evidence>
<proteinExistence type="inferred from homology"/>
<dbReference type="InterPro" id="IPR055429">
    <property type="entry name" value="TRAPPC13_M"/>
</dbReference>
<dbReference type="Pfam" id="PF06159">
    <property type="entry name" value="TRAPPC13_N"/>
    <property type="match status" value="1"/>
</dbReference>
<feature type="domain" description="Trafficking protein particle complex subunit 13 middle" evidence="4">
    <location>
        <begin position="186"/>
        <end position="313"/>
    </location>
</feature>
<keyword evidence="6" id="KW-1185">Reference proteome</keyword>
<dbReference type="PANTHER" id="PTHR13134">
    <property type="entry name" value="TRAFFICKING PROTEIN PARTICLE COMPLEX SUBUNIT 13"/>
    <property type="match status" value="1"/>
</dbReference>
<dbReference type="EMBL" id="DF236980">
    <property type="protein sequence ID" value="GAQ79482.1"/>
    <property type="molecule type" value="Genomic_DNA"/>
</dbReference>
<reference evidence="5 6" key="1">
    <citation type="journal article" date="2014" name="Nat. Commun.">
        <title>Klebsormidium flaccidum genome reveals primary factors for plant terrestrial adaptation.</title>
        <authorList>
            <person name="Hori K."/>
            <person name="Maruyama F."/>
            <person name="Fujisawa T."/>
            <person name="Togashi T."/>
            <person name="Yamamoto N."/>
            <person name="Seo M."/>
            <person name="Sato S."/>
            <person name="Yamada T."/>
            <person name="Mori H."/>
            <person name="Tajima N."/>
            <person name="Moriyama T."/>
            <person name="Ikeuchi M."/>
            <person name="Watanabe M."/>
            <person name="Wada H."/>
            <person name="Kobayashi K."/>
            <person name="Saito M."/>
            <person name="Masuda T."/>
            <person name="Sasaki-Sekimoto Y."/>
            <person name="Mashiguchi K."/>
            <person name="Awai K."/>
            <person name="Shimojima M."/>
            <person name="Masuda S."/>
            <person name="Iwai M."/>
            <person name="Nobusawa T."/>
            <person name="Narise T."/>
            <person name="Kondo S."/>
            <person name="Saito H."/>
            <person name="Sato R."/>
            <person name="Murakawa M."/>
            <person name="Ihara Y."/>
            <person name="Oshima-Yamada Y."/>
            <person name="Ohtaka K."/>
            <person name="Satoh M."/>
            <person name="Sonobe K."/>
            <person name="Ishii M."/>
            <person name="Ohtani R."/>
            <person name="Kanamori-Sato M."/>
            <person name="Honoki R."/>
            <person name="Miyazaki D."/>
            <person name="Mochizuki H."/>
            <person name="Umetsu J."/>
            <person name="Higashi K."/>
            <person name="Shibata D."/>
            <person name="Kamiya Y."/>
            <person name="Sato N."/>
            <person name="Nakamura Y."/>
            <person name="Tabata S."/>
            <person name="Ida S."/>
            <person name="Kurokawa K."/>
            <person name="Ohta H."/>
        </authorList>
    </citation>
    <scope>NUCLEOTIDE SEQUENCE [LARGE SCALE GENOMIC DNA]</scope>
    <source>
        <strain evidence="5 6">NIES-2285</strain>
    </source>
</reference>
<dbReference type="AlphaFoldDB" id="A0A1Y1HNY9"/>
<dbReference type="InterPro" id="IPR055428">
    <property type="entry name" value="TRAPPC13_C"/>
</dbReference>
<dbReference type="Proteomes" id="UP000054558">
    <property type="component" value="Unassembled WGS sequence"/>
</dbReference>
<dbReference type="GO" id="GO:1990072">
    <property type="term" value="C:TRAPPIII protein complex"/>
    <property type="evidence" value="ECO:0000318"/>
    <property type="project" value="GO_Central"/>
</dbReference>
<comment type="similarity">
    <text evidence="1">Belongs to the TRAPPC13 family.</text>
</comment>
<evidence type="ECO:0000256" key="1">
    <source>
        <dbReference type="ARBA" id="ARBA00010785"/>
    </source>
</evidence>
<dbReference type="InterPro" id="IPR055427">
    <property type="entry name" value="TRAPPC13_N"/>
</dbReference>
<dbReference type="InterPro" id="IPR010378">
    <property type="entry name" value="TRAPPC13"/>
</dbReference>
<sequence length="429" mass="46699">MASSPSARDGAAHSLVFRVMRLCRPALQVDLPLRVHPHDLIAEGGAIPPLTGPPPDGSFSGRAELHSSMDAFGVTGMLVLPQTFGSIYLGETFCSYISVSNSSGLEVTQVGVKAELQTERQRVTLADNTHSPIATLPPGGRYDFIIEHDIKELGAHTLICSAAYVDPEGERKYLPQYFKFLASNPLSVRTKVRVVKESTFLEACIENSTKGPLFLDHVRFDPSPNFFCTPLNPDETSPASDDLPRFHKETNLIKGGGGSKYFLYHLTRVDPSAPGAPSPSGSANVLGKLDITWRGTLGEPGRLQTQQIMGNAPARKEVELRVLDVPPRIEVEKPFMLSCRIRNGSDKAVGPVRVGFLMAQGIQRMIVTCGPKAYTLEELPPHSSHEFGLNFVALEAGLQRLSGVGVIETRESRIIDTLPPSDFFVEVKC</sequence>
<accession>A0A1Y1HNY9</accession>
<evidence type="ECO:0000259" key="2">
    <source>
        <dbReference type="Pfam" id="PF06159"/>
    </source>
</evidence>
<dbReference type="PANTHER" id="PTHR13134:SF3">
    <property type="entry name" value="TRAFFICKING PROTEIN PARTICLE COMPLEX SUBUNIT 13"/>
    <property type="match status" value="1"/>
</dbReference>
<evidence type="ECO:0008006" key="7">
    <source>
        <dbReference type="Google" id="ProtNLM"/>
    </source>
</evidence>
<organism evidence="5 6">
    <name type="scientific">Klebsormidium nitens</name>
    <name type="common">Green alga</name>
    <name type="synonym">Ulothrix nitens</name>
    <dbReference type="NCBI Taxonomy" id="105231"/>
    <lineage>
        <taxon>Eukaryota</taxon>
        <taxon>Viridiplantae</taxon>
        <taxon>Streptophyta</taxon>
        <taxon>Klebsormidiophyceae</taxon>
        <taxon>Klebsormidiales</taxon>
        <taxon>Klebsormidiaceae</taxon>
        <taxon>Klebsormidium</taxon>
    </lineage>
</organism>
<dbReference type="OMA" id="YLCVHNG"/>
<evidence type="ECO:0000259" key="4">
    <source>
        <dbReference type="Pfam" id="PF23647"/>
    </source>
</evidence>
<dbReference type="STRING" id="105231.A0A1Y1HNY9"/>
<gene>
    <name evidence="5" type="ORF">KFL_000310320</name>
</gene>
<protein>
    <recommendedName>
        <fullName evidence="7">Trafficking protein particle complex subunit 13</fullName>
    </recommendedName>
</protein>
<evidence type="ECO:0000313" key="5">
    <source>
        <dbReference type="EMBL" id="GAQ79482.1"/>
    </source>
</evidence>
<name>A0A1Y1HNY9_KLENI</name>
<dbReference type="OrthoDB" id="10250284at2759"/>
<evidence type="ECO:0000313" key="6">
    <source>
        <dbReference type="Proteomes" id="UP000054558"/>
    </source>
</evidence>
<dbReference type="Pfam" id="PF23643">
    <property type="entry name" value="TRAPPC13_C"/>
    <property type="match status" value="1"/>
</dbReference>